<evidence type="ECO:0000256" key="7">
    <source>
        <dbReference type="ARBA" id="ARBA00022622"/>
    </source>
</evidence>
<feature type="compositionally biased region" description="Low complexity" evidence="16">
    <location>
        <begin position="120"/>
        <end position="138"/>
    </location>
</feature>
<keyword evidence="11 17" id="KW-0472">Membrane</keyword>
<gene>
    <name evidence="20" type="ORF">N0V93_005191</name>
</gene>
<keyword evidence="21" id="KW-1185">Reference proteome</keyword>
<sequence length="260" mass="26420">MKIFLYPIAAFFAGICAQDINSLPECERTCIQNMLTEGPAYGCPNIDNGSPAPDCLCSKPEFAYGVRDCSTQSCPSGTDVNQVNQYGLQYCQSAQASASGTALAAIALFSSGVSSGGGSSSSSETSSSSSSRQPITTIPVISTVTSDGSTMETTLGSSTIYSGETLSSAGGANVTASANQTAVTTEPLVSTVSDSSTTRQTTVGSTTVFSTSTSAGAGATKAAPRLVPIFPKQPMDSIFSWIGPAALTCFFFAGMVVQLG</sequence>
<keyword evidence="8 15" id="KW-0479">Metal-binding</keyword>
<keyword evidence="4" id="KW-1003">Cell membrane</keyword>
<keyword evidence="14" id="KW-0449">Lipoprotein</keyword>
<evidence type="ECO:0000256" key="4">
    <source>
        <dbReference type="ARBA" id="ARBA00022475"/>
    </source>
</evidence>
<reference evidence="20" key="1">
    <citation type="submission" date="2022-10" db="EMBL/GenBank/DDBJ databases">
        <title>Tapping the CABI collections for fungal endophytes: first genome assemblies for Collariella, Neodidymelliopsis, Ascochyta clinopodiicola, Didymella pomorum, Didymosphaeria variabile, Neocosmospora piperis and Neocucurbitaria cava.</title>
        <authorList>
            <person name="Hill R."/>
        </authorList>
    </citation>
    <scope>NUCLEOTIDE SEQUENCE</scope>
    <source>
        <strain evidence="20">IMI 355082</strain>
    </source>
</reference>
<keyword evidence="10 15" id="KW-0408">Iron</keyword>
<keyword evidence="6 15" id="KW-0349">Heme</keyword>
<evidence type="ECO:0000256" key="12">
    <source>
        <dbReference type="ARBA" id="ARBA00023157"/>
    </source>
</evidence>
<dbReference type="SMART" id="SM00747">
    <property type="entry name" value="CFEM"/>
    <property type="match status" value="1"/>
</dbReference>
<evidence type="ECO:0000256" key="13">
    <source>
        <dbReference type="ARBA" id="ARBA00023180"/>
    </source>
</evidence>
<evidence type="ECO:0000259" key="19">
    <source>
        <dbReference type="PROSITE" id="PS52012"/>
    </source>
</evidence>
<evidence type="ECO:0000256" key="6">
    <source>
        <dbReference type="ARBA" id="ARBA00022617"/>
    </source>
</evidence>
<feature type="domain" description="CFEM" evidence="19">
    <location>
        <begin position="1"/>
        <end position="123"/>
    </location>
</feature>
<evidence type="ECO:0000256" key="3">
    <source>
        <dbReference type="ARBA" id="ARBA00010031"/>
    </source>
</evidence>
<comment type="similarity">
    <text evidence="3">Belongs to the RBT5 family.</text>
</comment>
<dbReference type="GO" id="GO:0005886">
    <property type="term" value="C:plasma membrane"/>
    <property type="evidence" value="ECO:0007669"/>
    <property type="project" value="UniProtKB-SubCell"/>
</dbReference>
<evidence type="ECO:0000256" key="16">
    <source>
        <dbReference type="SAM" id="MobiDB-lite"/>
    </source>
</evidence>
<keyword evidence="17" id="KW-1133">Transmembrane helix</keyword>
<dbReference type="Pfam" id="PF05730">
    <property type="entry name" value="CFEM"/>
    <property type="match status" value="1"/>
</dbReference>
<keyword evidence="5" id="KW-0964">Secreted</keyword>
<comment type="caution">
    <text evidence="15">Lacks conserved residue(s) required for the propagation of feature annotation.</text>
</comment>
<keyword evidence="17" id="KW-0812">Transmembrane</keyword>
<evidence type="ECO:0000256" key="10">
    <source>
        <dbReference type="ARBA" id="ARBA00023004"/>
    </source>
</evidence>
<evidence type="ECO:0000256" key="8">
    <source>
        <dbReference type="ARBA" id="ARBA00022723"/>
    </source>
</evidence>
<evidence type="ECO:0000256" key="14">
    <source>
        <dbReference type="ARBA" id="ARBA00023288"/>
    </source>
</evidence>
<comment type="caution">
    <text evidence="20">The sequence shown here is derived from an EMBL/GenBank/DDBJ whole genome shotgun (WGS) entry which is preliminary data.</text>
</comment>
<evidence type="ECO:0000313" key="20">
    <source>
        <dbReference type="EMBL" id="KAJ4391572.1"/>
    </source>
</evidence>
<feature type="signal peptide" evidence="18">
    <location>
        <begin position="1"/>
        <end position="17"/>
    </location>
</feature>
<accession>A0A9W8YW38</accession>
<dbReference type="EMBL" id="JAPEVB010000003">
    <property type="protein sequence ID" value="KAJ4391572.1"/>
    <property type="molecule type" value="Genomic_DNA"/>
</dbReference>
<keyword evidence="9 18" id="KW-0732">Signal</keyword>
<dbReference type="GO" id="GO:0098552">
    <property type="term" value="C:side of membrane"/>
    <property type="evidence" value="ECO:0007669"/>
    <property type="project" value="UniProtKB-KW"/>
</dbReference>
<feature type="chain" id="PRO_5040849659" description="CFEM domain-containing protein" evidence="18">
    <location>
        <begin position="18"/>
        <end position="260"/>
    </location>
</feature>
<evidence type="ECO:0000256" key="15">
    <source>
        <dbReference type="PROSITE-ProRule" id="PRU01356"/>
    </source>
</evidence>
<feature type="transmembrane region" description="Helical" evidence="17">
    <location>
        <begin position="238"/>
        <end position="257"/>
    </location>
</feature>
<evidence type="ECO:0000256" key="17">
    <source>
        <dbReference type="SAM" id="Phobius"/>
    </source>
</evidence>
<evidence type="ECO:0000256" key="18">
    <source>
        <dbReference type="SAM" id="SignalP"/>
    </source>
</evidence>
<evidence type="ECO:0000313" key="21">
    <source>
        <dbReference type="Proteomes" id="UP001140453"/>
    </source>
</evidence>
<keyword evidence="7" id="KW-0336">GPI-anchor</keyword>
<keyword evidence="13" id="KW-0325">Glycoprotein</keyword>
<feature type="binding site" description="axial binding residue" evidence="15">
    <location>
        <position position="47"/>
    </location>
    <ligand>
        <name>heme</name>
        <dbReference type="ChEBI" id="CHEBI:30413"/>
    </ligand>
    <ligandPart>
        <name>Fe</name>
        <dbReference type="ChEBI" id="CHEBI:18248"/>
    </ligandPart>
</feature>
<organism evidence="20 21">
    <name type="scientific">Gnomoniopsis smithogilvyi</name>
    <dbReference type="NCBI Taxonomy" id="1191159"/>
    <lineage>
        <taxon>Eukaryota</taxon>
        <taxon>Fungi</taxon>
        <taxon>Dikarya</taxon>
        <taxon>Ascomycota</taxon>
        <taxon>Pezizomycotina</taxon>
        <taxon>Sordariomycetes</taxon>
        <taxon>Sordariomycetidae</taxon>
        <taxon>Diaporthales</taxon>
        <taxon>Gnomoniaceae</taxon>
        <taxon>Gnomoniopsis</taxon>
    </lineage>
</organism>
<dbReference type="OrthoDB" id="2019572at2759"/>
<dbReference type="PROSITE" id="PS52012">
    <property type="entry name" value="CFEM"/>
    <property type="match status" value="1"/>
</dbReference>
<evidence type="ECO:0000256" key="5">
    <source>
        <dbReference type="ARBA" id="ARBA00022525"/>
    </source>
</evidence>
<evidence type="ECO:0000256" key="9">
    <source>
        <dbReference type="ARBA" id="ARBA00022729"/>
    </source>
</evidence>
<protein>
    <recommendedName>
        <fullName evidence="19">CFEM domain-containing protein</fullName>
    </recommendedName>
</protein>
<dbReference type="GO" id="GO:0005576">
    <property type="term" value="C:extracellular region"/>
    <property type="evidence" value="ECO:0007669"/>
    <property type="project" value="UniProtKB-SubCell"/>
</dbReference>
<dbReference type="GO" id="GO:0046872">
    <property type="term" value="F:metal ion binding"/>
    <property type="evidence" value="ECO:0007669"/>
    <property type="project" value="UniProtKB-UniRule"/>
</dbReference>
<evidence type="ECO:0000256" key="2">
    <source>
        <dbReference type="ARBA" id="ARBA00004613"/>
    </source>
</evidence>
<comment type="subcellular location">
    <subcellularLocation>
        <location evidence="1">Cell membrane</location>
        <topology evidence="1">Lipid-anchor</topology>
        <topology evidence="1">GPI-anchor</topology>
    </subcellularLocation>
    <subcellularLocation>
        <location evidence="2">Secreted</location>
    </subcellularLocation>
</comment>
<dbReference type="PANTHER" id="PTHR37928:SF1">
    <property type="entry name" value="CFEM DOMAIN PROTEIN (AFU_ORTHOLOGUE AFUA_6G14090)"/>
    <property type="match status" value="1"/>
</dbReference>
<dbReference type="InterPro" id="IPR008427">
    <property type="entry name" value="Extracellular_membr_CFEM_dom"/>
</dbReference>
<dbReference type="PANTHER" id="PTHR37928">
    <property type="entry name" value="CFEM DOMAIN PROTEIN (AFU_ORTHOLOGUE AFUA_6G14090)"/>
    <property type="match status" value="1"/>
</dbReference>
<dbReference type="AlphaFoldDB" id="A0A9W8YW38"/>
<name>A0A9W8YW38_9PEZI</name>
<feature type="region of interest" description="Disordered" evidence="16">
    <location>
        <begin position="114"/>
        <end position="138"/>
    </location>
</feature>
<evidence type="ECO:0000256" key="11">
    <source>
        <dbReference type="ARBA" id="ARBA00023136"/>
    </source>
</evidence>
<dbReference type="InterPro" id="IPR051735">
    <property type="entry name" value="CFEM_domain"/>
</dbReference>
<evidence type="ECO:0000256" key="1">
    <source>
        <dbReference type="ARBA" id="ARBA00004609"/>
    </source>
</evidence>
<keyword evidence="12" id="KW-1015">Disulfide bond</keyword>
<dbReference type="Proteomes" id="UP001140453">
    <property type="component" value="Unassembled WGS sequence"/>
</dbReference>
<proteinExistence type="inferred from homology"/>